<keyword evidence="2" id="KW-0812">Transmembrane</keyword>
<gene>
    <name evidence="3" type="ORF">HZS54_11380</name>
</gene>
<keyword evidence="4" id="KW-1185">Reference proteome</keyword>
<keyword evidence="2" id="KW-1133">Transmembrane helix</keyword>
<name>A0A7D5T9R7_9EURY</name>
<sequence>MTDKKRVLSGLLISLAVLAAIGIGLGAVSGQILSEESYYQENFTQYNESAVQLTADDNLQNQHLINDDTWNHNHYSIGHDWDHNPYYGSASDHRRVGWGEFDSSKPWLDADFEGDNSGTIGIYRRLDVPDGMTNPVLVVEHAHTNQHTSDDRHELAIWNYHRSEGQLYTTQSYDSNPGWMASRGMGEGNGFRNDFDKVGTLSQTDRQQWRTHMFDVSGEADNVTLVKANRMYSNGNDEGLVMLRQVYWVDASQDAFQAEVNGFESVPEDDSFGGPDPYPLTIINEPTAEGEQTSIRSHASTITRDFQLDGISDAQKSYFVMEGTSQSQHPVQYTIEAYGQEVASGTIDPYSTSEETVELDLNTDEVTVRFSSNGQYDIHNVQFTALEETSQGDPLAKNSNPGGITLNPDKGYDRTIGLFTAGLDLTTDTMLYVVMIAITIGFVVFSFTKSVRGQEFAQSLLFGAIIAGVVIVGVVPTMNLATWIFTGDVDRAPLADPALEAEPPTYYSTEFQDGTMHGWSYDNSRGTGSVRPVSVGETFELQFTGNGQDPGIIQHQEHISLGNSLDTGFVSIDGAAEGAAGYQDNPHEVTYNVRVYVTDDGTLDTSEMLDTSTNYVESGQSATELRNPVTSITEVRASVDGETWDLSSDFEIVDDDAGIIRYTGNQTLANNDTYSETLNNPDITFETHNNGASNENMGTMEPGDTYEVSKSETSEDIAKVEEVARSFDGETMANEKMVTFELDGEYVHTVLIVRGNRGDENPIGTLDSVRVGATTEGGSTEH</sequence>
<organism evidence="3 4">
    <name type="scientific">Halosimplex pelagicum</name>
    <dbReference type="NCBI Taxonomy" id="869886"/>
    <lineage>
        <taxon>Archaea</taxon>
        <taxon>Methanobacteriati</taxon>
        <taxon>Methanobacteriota</taxon>
        <taxon>Stenosarchaea group</taxon>
        <taxon>Halobacteria</taxon>
        <taxon>Halobacteriales</taxon>
        <taxon>Haloarculaceae</taxon>
        <taxon>Halosimplex</taxon>
    </lineage>
</organism>
<accession>A0A7D5T9R7</accession>
<dbReference type="AlphaFoldDB" id="A0A7D5T9R7"/>
<dbReference type="Proteomes" id="UP000509346">
    <property type="component" value="Chromosome"/>
</dbReference>
<proteinExistence type="predicted"/>
<evidence type="ECO:0000256" key="1">
    <source>
        <dbReference type="SAM" id="MobiDB-lite"/>
    </source>
</evidence>
<feature type="transmembrane region" description="Helical" evidence="2">
    <location>
        <begin position="430"/>
        <end position="448"/>
    </location>
</feature>
<dbReference type="RefSeq" id="WP_179922638.1">
    <property type="nucleotide sequence ID" value="NZ_CP058909.1"/>
</dbReference>
<dbReference type="GeneID" id="56083199"/>
<reference evidence="3 4" key="1">
    <citation type="submission" date="2020-07" db="EMBL/GenBank/DDBJ databases">
        <title>Halosimplex litoreum sp. nov. and Halosimplex rubrum sp. nov., isolated from different salt environments.</title>
        <authorList>
            <person name="Cui H."/>
        </authorList>
    </citation>
    <scope>NUCLEOTIDE SEQUENCE [LARGE SCALE GENOMIC DNA]</scope>
    <source>
        <strain evidence="3 4">R2</strain>
    </source>
</reference>
<feature type="region of interest" description="Disordered" evidence="1">
    <location>
        <begin position="691"/>
        <end position="714"/>
    </location>
</feature>
<keyword evidence="2" id="KW-0472">Membrane</keyword>
<dbReference type="EMBL" id="CP058909">
    <property type="protein sequence ID" value="QLH82170.1"/>
    <property type="molecule type" value="Genomic_DNA"/>
</dbReference>
<feature type="transmembrane region" description="Helical" evidence="2">
    <location>
        <begin position="460"/>
        <end position="485"/>
    </location>
</feature>
<dbReference type="KEGG" id="hpel:HZS54_11380"/>
<evidence type="ECO:0000313" key="3">
    <source>
        <dbReference type="EMBL" id="QLH82170.1"/>
    </source>
</evidence>
<evidence type="ECO:0000313" key="4">
    <source>
        <dbReference type="Proteomes" id="UP000509346"/>
    </source>
</evidence>
<evidence type="ECO:0000256" key="2">
    <source>
        <dbReference type="SAM" id="Phobius"/>
    </source>
</evidence>
<protein>
    <submittedName>
        <fullName evidence="3">Uncharacterized protein</fullName>
    </submittedName>
</protein>